<dbReference type="AlphaFoldDB" id="A0A0G4ISJ9"/>
<evidence type="ECO:0000313" key="10">
    <source>
        <dbReference type="Proteomes" id="UP000039324"/>
    </source>
</evidence>
<dbReference type="Proteomes" id="UP000039324">
    <property type="component" value="Unassembled WGS sequence"/>
</dbReference>
<dbReference type="Proteomes" id="UP000290189">
    <property type="component" value="Unassembled WGS sequence"/>
</dbReference>
<dbReference type="PANTHER" id="PTHR10196:SF57">
    <property type="entry name" value="XYLULOSE KINASE"/>
    <property type="match status" value="1"/>
</dbReference>
<comment type="similarity">
    <text evidence="1 4">Belongs to the FGGY kinase family.</text>
</comment>
<evidence type="ECO:0000313" key="11">
    <source>
        <dbReference type="Proteomes" id="UP000290189"/>
    </source>
</evidence>
<keyword evidence="4" id="KW-0859">Xylose metabolism</keyword>
<dbReference type="PANTHER" id="PTHR10196">
    <property type="entry name" value="SUGAR KINASE"/>
    <property type="match status" value="1"/>
</dbReference>
<keyword evidence="5" id="KW-0472">Membrane</keyword>
<reference evidence="9 11" key="2">
    <citation type="submission" date="2018-03" db="EMBL/GenBank/DDBJ databases">
        <authorList>
            <person name="Fogelqvist J."/>
        </authorList>
    </citation>
    <scope>NUCLEOTIDE SEQUENCE [LARGE SCALE GENOMIC DNA]</scope>
</reference>
<dbReference type="InterPro" id="IPR018485">
    <property type="entry name" value="FGGY_C"/>
</dbReference>
<keyword evidence="5" id="KW-1133">Transmembrane helix</keyword>
<evidence type="ECO:0000256" key="1">
    <source>
        <dbReference type="ARBA" id="ARBA00009156"/>
    </source>
</evidence>
<evidence type="ECO:0000259" key="7">
    <source>
        <dbReference type="Pfam" id="PF02782"/>
    </source>
</evidence>
<dbReference type="GO" id="GO:0005997">
    <property type="term" value="P:xylulose metabolic process"/>
    <property type="evidence" value="ECO:0007669"/>
    <property type="project" value="TreeGrafter"/>
</dbReference>
<evidence type="ECO:0000256" key="5">
    <source>
        <dbReference type="SAM" id="Phobius"/>
    </source>
</evidence>
<feature type="domain" description="Carbohydrate kinase FGGY N-terminal" evidence="6">
    <location>
        <begin position="169"/>
        <end position="325"/>
    </location>
</feature>
<keyword evidence="5" id="KW-0812">Transmembrane</keyword>
<dbReference type="EMBL" id="OVEO01000003">
    <property type="protein sequence ID" value="SPQ95239.1"/>
    <property type="molecule type" value="Genomic_DNA"/>
</dbReference>
<feature type="domain" description="Carbohydrate kinase FGGY C-terminal" evidence="7">
    <location>
        <begin position="338"/>
        <end position="525"/>
    </location>
</feature>
<name>A0A0G4ISJ9_PLABS</name>
<proteinExistence type="inferred from homology"/>
<accession>A0A0G4ISJ9</accession>
<dbReference type="GO" id="GO:0005524">
    <property type="term" value="F:ATP binding"/>
    <property type="evidence" value="ECO:0007669"/>
    <property type="project" value="UniProtKB-KW"/>
</dbReference>
<dbReference type="FunFam" id="3.30.420.40:FF:000118">
    <property type="entry name" value="Xylulose kinase 2"/>
    <property type="match status" value="1"/>
</dbReference>
<comment type="catalytic activity">
    <reaction evidence="4">
        <text>D-xylulose + ATP = D-xylulose 5-phosphate + ADP + H(+)</text>
        <dbReference type="Rhea" id="RHEA:10964"/>
        <dbReference type="ChEBI" id="CHEBI:15378"/>
        <dbReference type="ChEBI" id="CHEBI:17140"/>
        <dbReference type="ChEBI" id="CHEBI:30616"/>
        <dbReference type="ChEBI" id="CHEBI:57737"/>
        <dbReference type="ChEBI" id="CHEBI:456216"/>
        <dbReference type="EC" id="2.7.1.17"/>
    </reaction>
</comment>
<dbReference type="CDD" id="cd07776">
    <property type="entry name" value="ASKHA_NBD_FGGY_SpXK-like"/>
    <property type="match status" value="1"/>
</dbReference>
<keyword evidence="9" id="KW-0496">Mitochondrion</keyword>
<evidence type="ECO:0000256" key="2">
    <source>
        <dbReference type="ARBA" id="ARBA00022679"/>
    </source>
</evidence>
<evidence type="ECO:0000313" key="8">
    <source>
        <dbReference type="EMBL" id="CEO98192.1"/>
    </source>
</evidence>
<keyword evidence="3 4" id="KW-0418">Kinase</keyword>
<dbReference type="InterPro" id="IPR042024">
    <property type="entry name" value="D-XK_euk"/>
</dbReference>
<dbReference type="GO" id="GO:0042732">
    <property type="term" value="P:D-xylose metabolic process"/>
    <property type="evidence" value="ECO:0007669"/>
    <property type="project" value="UniProtKB-UniRule"/>
</dbReference>
<keyword evidence="4" id="KW-0119">Carbohydrate metabolism</keyword>
<dbReference type="OrthoDB" id="1728974at2759"/>
<dbReference type="STRING" id="37360.A0A0G4ISJ9"/>
<dbReference type="GO" id="GO:0004856">
    <property type="term" value="F:D-xylulokinase activity"/>
    <property type="evidence" value="ECO:0007669"/>
    <property type="project" value="UniProtKB-UniRule"/>
</dbReference>
<gene>
    <name evidence="8" type="ORF">PBRA_006306</name>
    <name evidence="9" type="ORF">PLBR_LOCUS2454</name>
</gene>
<protein>
    <recommendedName>
        <fullName evidence="4">Xylulose kinase</fullName>
        <ecNumber evidence="4">2.7.1.17</ecNumber>
    </recommendedName>
</protein>
<dbReference type="GO" id="GO:0005829">
    <property type="term" value="C:cytosol"/>
    <property type="evidence" value="ECO:0007669"/>
    <property type="project" value="TreeGrafter"/>
</dbReference>
<reference evidence="8 10" key="1">
    <citation type="submission" date="2015-02" db="EMBL/GenBank/DDBJ databases">
        <authorList>
            <person name="Chooi Y.-H."/>
        </authorList>
    </citation>
    <scope>NUCLEOTIDE SEQUENCE [LARGE SCALE GENOMIC DNA]</scope>
    <source>
        <strain evidence="8">E3</strain>
    </source>
</reference>
<dbReference type="Gene3D" id="3.30.420.40">
    <property type="match status" value="2"/>
</dbReference>
<dbReference type="EC" id="2.7.1.17" evidence="4"/>
<keyword evidence="2 4" id="KW-0808">Transferase</keyword>
<keyword evidence="10" id="KW-1185">Reference proteome</keyword>
<dbReference type="Pfam" id="PF02782">
    <property type="entry name" value="FGGY_C"/>
    <property type="match status" value="1"/>
</dbReference>
<dbReference type="SUPFAM" id="SSF53067">
    <property type="entry name" value="Actin-like ATPase domain"/>
    <property type="match status" value="2"/>
</dbReference>
<keyword evidence="4" id="KW-0547">Nucleotide-binding</keyword>
<dbReference type="Pfam" id="PF00370">
    <property type="entry name" value="FGGY_N"/>
    <property type="match status" value="1"/>
</dbReference>
<dbReference type="OMA" id="NSCALGG"/>
<dbReference type="InterPro" id="IPR043129">
    <property type="entry name" value="ATPase_NBD"/>
</dbReference>
<keyword evidence="4" id="KW-0067">ATP-binding</keyword>
<evidence type="ECO:0000313" key="9">
    <source>
        <dbReference type="EMBL" id="SPQ95239.1"/>
    </source>
</evidence>
<sequence length="577" mass="60972">MVQQRGGGGGDGAVLLLAAAVASLSAVAVSWAIMGRSGRRRPRLYLGLDLSTQGLAAIVVDEQFKVVCEKAVSFDDDLPSYGTTSGCVRQPGGVVVAPTLMFVEAVDRLLDDLAASVRLADIVAVSGCGQQHGSVYWARGASTLLANLDPGRTLRDQLVDAFAIADGPIWMDSSTAVLCRRLEDALGGPQALADVSGSRAYERFTGNQIAKIIQDSPVAYDRCERISLISSMLASLLLGRYAPIDQSDASGMNCMDIRSRRWSPALLQSIAGQSGCQRLEQLLGKEQPVAPHAVLGTVSSYFVQRHGFSRSCRVIPFTGDNPSTVAGLGLSEAGDVIVSLGTSDTVLAVVPALDCKPSGTEGHILTNPCNPASNLAMLCFKNGSLAREDVRNRCAGGSWETFSKCLRQTAPGNSGYTGFFYLQPEITPTVRDTGIYGFNSAGLVVDFADLPAEVEIRAIVEGQCMSMLYHSQLLGVRHRRVIATGGASSNAEILTVLSNVFNAPVYTATVGTNTAAFGGAVRAYHGLQCESAGTYVKYPDVASIELRASPEPSAAAKYRAMMALFPDLESQVVQALT</sequence>
<evidence type="ECO:0000256" key="3">
    <source>
        <dbReference type="ARBA" id="ARBA00022777"/>
    </source>
</evidence>
<evidence type="ECO:0000259" key="6">
    <source>
        <dbReference type="Pfam" id="PF00370"/>
    </source>
</evidence>
<geneLocation type="mitochondrion" evidence="9"/>
<organism evidence="8 10">
    <name type="scientific">Plasmodiophora brassicae</name>
    <name type="common">Clubroot disease agent</name>
    <dbReference type="NCBI Taxonomy" id="37360"/>
    <lineage>
        <taxon>Eukaryota</taxon>
        <taxon>Sar</taxon>
        <taxon>Rhizaria</taxon>
        <taxon>Endomyxa</taxon>
        <taxon>Phytomyxea</taxon>
        <taxon>Plasmodiophorida</taxon>
        <taxon>Plasmodiophoridae</taxon>
        <taxon>Plasmodiophora</taxon>
    </lineage>
</organism>
<dbReference type="InterPro" id="IPR018484">
    <property type="entry name" value="FGGY_N"/>
</dbReference>
<feature type="transmembrane region" description="Helical" evidence="5">
    <location>
        <begin position="12"/>
        <end position="34"/>
    </location>
</feature>
<evidence type="ECO:0000256" key="4">
    <source>
        <dbReference type="RuleBase" id="RU367058"/>
    </source>
</evidence>
<dbReference type="EMBL" id="CDSF01000083">
    <property type="protein sequence ID" value="CEO98192.1"/>
    <property type="molecule type" value="Genomic_DNA"/>
</dbReference>